<keyword evidence="2" id="KW-1185">Reference proteome</keyword>
<accession>A0A1V4HK53</accession>
<reference evidence="2" key="1">
    <citation type="submission" date="2016-07" db="EMBL/GenBank/DDBJ databases">
        <authorList>
            <person name="Florea S."/>
            <person name="Webb J.S."/>
            <person name="Jaromczyk J."/>
            <person name="Schardl C.L."/>
        </authorList>
    </citation>
    <scope>NUCLEOTIDE SEQUENCE [LARGE SCALE GENOMIC DNA]</scope>
    <source>
        <strain evidence="2">CY1</strain>
    </source>
</reference>
<comment type="caution">
    <text evidence="1">The sequence shown here is derived from an EMBL/GenBank/DDBJ whole genome shotgun (WGS) entry which is preliminary data.</text>
</comment>
<dbReference type="EMBL" id="MBTG01000012">
    <property type="protein sequence ID" value="OPH57665.1"/>
    <property type="molecule type" value="Genomic_DNA"/>
</dbReference>
<sequence>MPSNSEERKITYHDIERLITEMDEGWIELKDIVSSCLDITEDLLRISQDLESLRKPLQFT</sequence>
<dbReference type="OrthoDB" id="2630437at2"/>
<dbReference type="Proteomes" id="UP000190626">
    <property type="component" value="Unassembled WGS sequence"/>
</dbReference>
<proteinExistence type="predicted"/>
<evidence type="ECO:0000313" key="2">
    <source>
        <dbReference type="Proteomes" id="UP000190626"/>
    </source>
</evidence>
<dbReference type="RefSeq" id="WP_079413101.1">
    <property type="nucleotide sequence ID" value="NZ_MBTG01000012.1"/>
</dbReference>
<organism evidence="1 2">
    <name type="scientific">Paenibacillus ferrarius</name>
    <dbReference type="NCBI Taxonomy" id="1469647"/>
    <lineage>
        <taxon>Bacteria</taxon>
        <taxon>Bacillati</taxon>
        <taxon>Bacillota</taxon>
        <taxon>Bacilli</taxon>
        <taxon>Bacillales</taxon>
        <taxon>Paenibacillaceae</taxon>
        <taxon>Paenibacillus</taxon>
    </lineage>
</organism>
<protein>
    <submittedName>
        <fullName evidence="1">Uncharacterized protein</fullName>
    </submittedName>
</protein>
<gene>
    <name evidence="1" type="ORF">BC351_03885</name>
</gene>
<dbReference type="AlphaFoldDB" id="A0A1V4HK53"/>
<name>A0A1V4HK53_9BACL</name>
<evidence type="ECO:0000313" key="1">
    <source>
        <dbReference type="EMBL" id="OPH57665.1"/>
    </source>
</evidence>